<dbReference type="InterPro" id="IPR003593">
    <property type="entry name" value="AAA+_ATPase"/>
</dbReference>
<keyword evidence="3" id="KW-0547">Nucleotide-binding</keyword>
<comment type="caution">
    <text evidence="6">The sequence shown here is derived from an EMBL/GenBank/DDBJ whole genome shotgun (WGS) entry which is preliminary data.</text>
</comment>
<dbReference type="PANTHER" id="PTHR45772">
    <property type="entry name" value="CONSERVED COMPONENT OF ABC TRANSPORTER FOR NATURAL AMINO ACIDS-RELATED"/>
    <property type="match status" value="1"/>
</dbReference>
<dbReference type="SMART" id="SM00382">
    <property type="entry name" value="AAA"/>
    <property type="match status" value="1"/>
</dbReference>
<keyword evidence="7" id="KW-1185">Reference proteome</keyword>
<evidence type="ECO:0000313" key="6">
    <source>
        <dbReference type="EMBL" id="MFC4203214.1"/>
    </source>
</evidence>
<dbReference type="PROSITE" id="PS50893">
    <property type="entry name" value="ABC_TRANSPORTER_2"/>
    <property type="match status" value="1"/>
</dbReference>
<protein>
    <submittedName>
        <fullName evidence="6">ABC transporter ATP-binding protein</fullName>
    </submittedName>
</protein>
<dbReference type="CDD" id="cd03219">
    <property type="entry name" value="ABC_Mj1267_LivG_branched"/>
    <property type="match status" value="1"/>
</dbReference>
<dbReference type="EMBL" id="JBHSBV010000010">
    <property type="protein sequence ID" value="MFC4203214.1"/>
    <property type="molecule type" value="Genomic_DNA"/>
</dbReference>
<dbReference type="InterPro" id="IPR051120">
    <property type="entry name" value="ABC_AA/LPS_Transport"/>
</dbReference>
<evidence type="ECO:0000256" key="4">
    <source>
        <dbReference type="ARBA" id="ARBA00022840"/>
    </source>
</evidence>
<sequence>MALLEVDKLTKRFGGLVANRDISFNVEAGEIVAIIGPNGAGKSTLFNGLAGHHAPTSGSVTFDGTQLVGQTPEAIAALGLMRTYQIPRSFASMTVLENVTVGALLRHHALADAHAAARQVLDTVGLSGRGDTPAGELNVAGQKRVELARALATSPRLLLLDEVAGGLNPSEAVALAEILRSIHATGVTLVIVEHVLEVVMRLAHRVLVLDFGQLIAQGKPEEVVRNPEVIGAYLGRKYRAA</sequence>
<proteinExistence type="predicted"/>
<keyword evidence="2" id="KW-1003">Cell membrane</keyword>
<reference evidence="7" key="1">
    <citation type="journal article" date="2019" name="Int. J. Syst. Evol. Microbiol.">
        <title>The Global Catalogue of Microorganisms (GCM) 10K type strain sequencing project: providing services to taxonomists for standard genome sequencing and annotation.</title>
        <authorList>
            <consortium name="The Broad Institute Genomics Platform"/>
            <consortium name="The Broad Institute Genome Sequencing Center for Infectious Disease"/>
            <person name="Wu L."/>
            <person name="Ma J."/>
        </authorList>
    </citation>
    <scope>NUCLEOTIDE SEQUENCE [LARGE SCALE GENOMIC DNA]</scope>
    <source>
        <strain evidence="7">LMG 24813</strain>
    </source>
</reference>
<gene>
    <name evidence="6" type="ORF">ACFOY1_19865</name>
</gene>
<dbReference type="Pfam" id="PF12399">
    <property type="entry name" value="BCA_ABC_TP_C"/>
    <property type="match status" value="1"/>
</dbReference>
<dbReference type="InterPro" id="IPR003439">
    <property type="entry name" value="ABC_transporter-like_ATP-bd"/>
</dbReference>
<dbReference type="PANTHER" id="PTHR45772:SF7">
    <property type="entry name" value="AMINO ACID ABC TRANSPORTER ATP-BINDING PROTEIN"/>
    <property type="match status" value="1"/>
</dbReference>
<keyword evidence="1" id="KW-0813">Transport</keyword>
<evidence type="ECO:0000313" key="7">
    <source>
        <dbReference type="Proteomes" id="UP001595848"/>
    </source>
</evidence>
<dbReference type="InterPro" id="IPR032823">
    <property type="entry name" value="BCA_ABC_TP_C"/>
</dbReference>
<name>A0ABV8P5A1_9BURK</name>
<evidence type="ECO:0000259" key="5">
    <source>
        <dbReference type="PROSITE" id="PS50893"/>
    </source>
</evidence>
<accession>A0ABV8P5A1</accession>
<feature type="domain" description="ABC transporter" evidence="5">
    <location>
        <begin position="4"/>
        <end position="236"/>
    </location>
</feature>
<evidence type="ECO:0000256" key="2">
    <source>
        <dbReference type="ARBA" id="ARBA00022475"/>
    </source>
</evidence>
<dbReference type="Proteomes" id="UP001595848">
    <property type="component" value="Unassembled WGS sequence"/>
</dbReference>
<evidence type="ECO:0000256" key="1">
    <source>
        <dbReference type="ARBA" id="ARBA00022448"/>
    </source>
</evidence>
<dbReference type="RefSeq" id="WP_217963763.1">
    <property type="nucleotide sequence ID" value="NZ_JAHTBN010000002.1"/>
</dbReference>
<dbReference type="GO" id="GO:0005524">
    <property type="term" value="F:ATP binding"/>
    <property type="evidence" value="ECO:0007669"/>
    <property type="project" value="UniProtKB-KW"/>
</dbReference>
<organism evidence="6 7">
    <name type="scientific">Candidimonas humi</name>
    <dbReference type="NCBI Taxonomy" id="683355"/>
    <lineage>
        <taxon>Bacteria</taxon>
        <taxon>Pseudomonadati</taxon>
        <taxon>Pseudomonadota</taxon>
        <taxon>Betaproteobacteria</taxon>
        <taxon>Burkholderiales</taxon>
        <taxon>Alcaligenaceae</taxon>
        <taxon>Candidimonas</taxon>
    </lineage>
</organism>
<dbReference type="Pfam" id="PF00005">
    <property type="entry name" value="ABC_tran"/>
    <property type="match status" value="1"/>
</dbReference>
<keyword evidence="4 6" id="KW-0067">ATP-binding</keyword>
<keyword evidence="2" id="KW-0472">Membrane</keyword>
<evidence type="ECO:0000256" key="3">
    <source>
        <dbReference type="ARBA" id="ARBA00022741"/>
    </source>
</evidence>